<dbReference type="InterPro" id="IPR020476">
    <property type="entry name" value="Nudix_hydrolase"/>
</dbReference>
<dbReference type="InterPro" id="IPR020084">
    <property type="entry name" value="NUDIX_hydrolase_CS"/>
</dbReference>
<dbReference type="InterPro" id="IPR000086">
    <property type="entry name" value="NUDIX_hydrolase_dom"/>
</dbReference>
<evidence type="ECO:0000313" key="4">
    <source>
        <dbReference type="EMBL" id="MBW4657382.1"/>
    </source>
</evidence>
<keyword evidence="1 2" id="KW-0378">Hydrolase</keyword>
<protein>
    <submittedName>
        <fullName evidence="4">NUDIX hydrolase</fullName>
    </submittedName>
</protein>
<organism evidence="4 5">
    <name type="scientific">Drouetiella hepatica Uher 2000/2452</name>
    <dbReference type="NCBI Taxonomy" id="904376"/>
    <lineage>
        <taxon>Bacteria</taxon>
        <taxon>Bacillati</taxon>
        <taxon>Cyanobacteriota</taxon>
        <taxon>Cyanophyceae</taxon>
        <taxon>Oculatellales</taxon>
        <taxon>Oculatellaceae</taxon>
        <taxon>Drouetiella</taxon>
    </lineage>
</organism>
<reference evidence="4" key="1">
    <citation type="submission" date="2021-05" db="EMBL/GenBank/DDBJ databases">
        <authorList>
            <person name="Pietrasiak N."/>
            <person name="Ward R."/>
            <person name="Stajich J.E."/>
            <person name="Kurbessoian T."/>
        </authorList>
    </citation>
    <scope>NUCLEOTIDE SEQUENCE</scope>
    <source>
        <strain evidence="4">UHER 2000/2452</strain>
    </source>
</reference>
<dbReference type="InterPro" id="IPR015797">
    <property type="entry name" value="NUDIX_hydrolase-like_dom_sf"/>
</dbReference>
<dbReference type="PRINTS" id="PR00502">
    <property type="entry name" value="NUDIXFAMILY"/>
</dbReference>
<gene>
    <name evidence="4" type="ORF">KME15_01810</name>
</gene>
<dbReference type="CDD" id="cd18882">
    <property type="entry name" value="NUDIX_Hydrolase"/>
    <property type="match status" value="1"/>
</dbReference>
<dbReference type="SUPFAM" id="SSF55811">
    <property type="entry name" value="Nudix"/>
    <property type="match status" value="1"/>
</dbReference>
<dbReference type="Pfam" id="PF00293">
    <property type="entry name" value="NUDIX"/>
    <property type="match status" value="1"/>
</dbReference>
<dbReference type="PROSITE" id="PS00893">
    <property type="entry name" value="NUDIX_BOX"/>
    <property type="match status" value="1"/>
</dbReference>
<sequence>MSTPDDSRAAVAIALLYQNSQFLMQLREEKPEIAYPGCWAFFGGHLEPGELPEEGMRRELIEEIGYAPPNLLPFETNTQDPHFIRYVFHAPLTVELKTLELNEGCDLGLATLKEIRQGSRYSDRMGKTYPLGKPHQEILLSFIQQQAMS</sequence>
<dbReference type="Gene3D" id="3.90.79.10">
    <property type="entry name" value="Nucleoside Triphosphate Pyrophosphohydrolase"/>
    <property type="match status" value="1"/>
</dbReference>
<proteinExistence type="inferred from homology"/>
<name>A0A951UKY2_9CYAN</name>
<comment type="caution">
    <text evidence="4">The sequence shown here is derived from an EMBL/GenBank/DDBJ whole genome shotgun (WGS) entry which is preliminary data.</text>
</comment>
<dbReference type="EMBL" id="JAHHHD010000001">
    <property type="protein sequence ID" value="MBW4657382.1"/>
    <property type="molecule type" value="Genomic_DNA"/>
</dbReference>
<dbReference type="Proteomes" id="UP000757435">
    <property type="component" value="Unassembled WGS sequence"/>
</dbReference>
<evidence type="ECO:0000259" key="3">
    <source>
        <dbReference type="PROSITE" id="PS51462"/>
    </source>
</evidence>
<feature type="domain" description="Nudix hydrolase" evidence="3">
    <location>
        <begin position="6"/>
        <end position="134"/>
    </location>
</feature>
<evidence type="ECO:0000256" key="2">
    <source>
        <dbReference type="RuleBase" id="RU003476"/>
    </source>
</evidence>
<dbReference type="AlphaFoldDB" id="A0A951UKY2"/>
<comment type="similarity">
    <text evidence="2">Belongs to the Nudix hydrolase family.</text>
</comment>
<evidence type="ECO:0000313" key="5">
    <source>
        <dbReference type="Proteomes" id="UP000757435"/>
    </source>
</evidence>
<evidence type="ECO:0000256" key="1">
    <source>
        <dbReference type="ARBA" id="ARBA00022801"/>
    </source>
</evidence>
<accession>A0A951UKY2</accession>
<dbReference type="GO" id="GO:0016787">
    <property type="term" value="F:hydrolase activity"/>
    <property type="evidence" value="ECO:0007669"/>
    <property type="project" value="UniProtKB-KW"/>
</dbReference>
<reference evidence="4" key="2">
    <citation type="journal article" date="2022" name="Microbiol. Resour. Announc.">
        <title>Metagenome Sequencing to Explore Phylogenomics of Terrestrial Cyanobacteria.</title>
        <authorList>
            <person name="Ward R.D."/>
            <person name="Stajich J.E."/>
            <person name="Johansen J.R."/>
            <person name="Huntemann M."/>
            <person name="Clum A."/>
            <person name="Foster B."/>
            <person name="Foster B."/>
            <person name="Roux S."/>
            <person name="Palaniappan K."/>
            <person name="Varghese N."/>
            <person name="Mukherjee S."/>
            <person name="Reddy T.B.K."/>
            <person name="Daum C."/>
            <person name="Copeland A."/>
            <person name="Chen I.A."/>
            <person name="Ivanova N.N."/>
            <person name="Kyrpides N.C."/>
            <person name="Shapiro N."/>
            <person name="Eloe-Fadrosh E.A."/>
            <person name="Pietrasiak N."/>
        </authorList>
    </citation>
    <scope>NUCLEOTIDE SEQUENCE</scope>
    <source>
        <strain evidence="4">UHER 2000/2452</strain>
    </source>
</reference>
<dbReference type="PROSITE" id="PS51462">
    <property type="entry name" value="NUDIX"/>
    <property type="match status" value="1"/>
</dbReference>